<accession>A0A835CYN8</accession>
<evidence type="ECO:0000313" key="5">
    <source>
        <dbReference type="Proteomes" id="UP000655225"/>
    </source>
</evidence>
<dbReference type="Pfam" id="PF14389">
    <property type="entry name" value="Lzipper-MIP1"/>
    <property type="match status" value="1"/>
</dbReference>
<name>A0A835CYN8_TETSI</name>
<dbReference type="PANTHER" id="PTHR23054:SF18">
    <property type="entry name" value="TERNARY COMPLEX FACTOR MIP1, LEUCINE-ZIPPER"/>
    <property type="match status" value="1"/>
</dbReference>
<evidence type="ECO:0000256" key="1">
    <source>
        <dbReference type="SAM" id="Coils"/>
    </source>
</evidence>
<evidence type="ECO:0000259" key="2">
    <source>
        <dbReference type="Pfam" id="PF04784"/>
    </source>
</evidence>
<dbReference type="PANTHER" id="PTHR23054">
    <property type="entry name" value="TERNARY COMPLEX FACTOR MIP1, LEUCINE-ZIPPER-RELATED"/>
    <property type="match status" value="1"/>
</dbReference>
<keyword evidence="5" id="KW-1185">Reference proteome</keyword>
<feature type="domain" description="DUF547" evidence="2">
    <location>
        <begin position="420"/>
        <end position="567"/>
    </location>
</feature>
<dbReference type="EMBL" id="JABCRI010000024">
    <property type="protein sequence ID" value="KAF8377467.1"/>
    <property type="molecule type" value="Genomic_DNA"/>
</dbReference>
<organism evidence="4 5">
    <name type="scientific">Tetracentron sinense</name>
    <name type="common">Spur-leaf</name>
    <dbReference type="NCBI Taxonomy" id="13715"/>
    <lineage>
        <taxon>Eukaryota</taxon>
        <taxon>Viridiplantae</taxon>
        <taxon>Streptophyta</taxon>
        <taxon>Embryophyta</taxon>
        <taxon>Tracheophyta</taxon>
        <taxon>Spermatophyta</taxon>
        <taxon>Magnoliopsida</taxon>
        <taxon>Trochodendrales</taxon>
        <taxon>Trochodendraceae</taxon>
        <taxon>Tetracentron</taxon>
    </lineage>
</organism>
<keyword evidence="1" id="KW-0175">Coiled coil</keyword>
<dbReference type="AlphaFoldDB" id="A0A835CYN8"/>
<gene>
    <name evidence="4" type="ORF">HHK36_030845</name>
</gene>
<proteinExistence type="predicted"/>
<evidence type="ECO:0000313" key="4">
    <source>
        <dbReference type="EMBL" id="KAF8377467.1"/>
    </source>
</evidence>
<dbReference type="Pfam" id="PF04784">
    <property type="entry name" value="DUF547"/>
    <property type="match status" value="1"/>
</dbReference>
<feature type="coiled-coil region" evidence="1">
    <location>
        <begin position="85"/>
        <end position="119"/>
    </location>
</feature>
<dbReference type="InterPro" id="IPR006869">
    <property type="entry name" value="DUF547"/>
</dbReference>
<dbReference type="OMA" id="RTAMQRC"/>
<feature type="domain" description="Ternary complex factor MIP1 leucine-zipper" evidence="3">
    <location>
        <begin position="88"/>
        <end position="170"/>
    </location>
</feature>
<dbReference type="InterPro" id="IPR025757">
    <property type="entry name" value="MIP1_Leuzipper"/>
</dbReference>
<reference evidence="4 5" key="1">
    <citation type="submission" date="2020-04" db="EMBL/GenBank/DDBJ databases">
        <title>Plant Genome Project.</title>
        <authorList>
            <person name="Zhang R.-G."/>
        </authorList>
    </citation>
    <scope>NUCLEOTIDE SEQUENCE [LARGE SCALE GENOMIC DNA]</scope>
    <source>
        <strain evidence="4">YNK0</strain>
        <tissue evidence="4">Leaf</tissue>
    </source>
</reference>
<sequence length="646" mass="73647">MGFEASRGTKMQEVKCHGPSLKPSKCMEVTSRHKRSKRLVFALLQCSDPDKRRVKEAILDSLETSYRLKLDMGQLNGYVETKKKKSSNTEVQNSLKQEIKQLEKQLQDHFVVRHALEKALGYRSSPHDISNENSIPKPTKELIKEVALLEMEVVYLEQYLLLLYRKAFDQQISSLSPSIMDERLKSPSITQKGMFMQASELDITPKSENSAVQYSRLQMPGGNAEKLLDSSIHRTHSSLSQRSACSTRPSPPVETLAKDAWSCHSQPLFMLEHAQSATSNVISLAEHFGTRISDHVPETPNRISEDMIKCVTAIYGKLAYPPLVHHGISSSPISSLSSMSVFSPQDQCDMWSPQFRKDSTFDRRLENPFPVEGLNDFSGPYSTMAEVPWICRDSQDLSNIEPMLQNFRSLVCRLEEVDPRQMKHEEKLAFWINVHNVLVMHVTIVSLEDINHMMAFLVYGIPQNAMKRVSLLLKAAYNVGGHTISVNMIQSSILGCHMPRPGKWLRLLFSPRKKFKPGDDRQEYAIEHPEPLLYFALCSGGHSDPAVRIYTPKRVFQELEAAKEEYIWATFGVRKEQKILLPKIVECFAKDLGLCPVGVVEMIQHCMPETLRKSIQRCQQGKSRKSIEWIPHNFAFRYLISKELVK</sequence>
<evidence type="ECO:0000259" key="3">
    <source>
        <dbReference type="Pfam" id="PF14389"/>
    </source>
</evidence>
<dbReference type="OrthoDB" id="418495at2759"/>
<protein>
    <submittedName>
        <fullName evidence="4">Uncharacterized protein</fullName>
    </submittedName>
</protein>
<comment type="caution">
    <text evidence="4">The sequence shown here is derived from an EMBL/GenBank/DDBJ whole genome shotgun (WGS) entry which is preliminary data.</text>
</comment>
<dbReference type="Proteomes" id="UP000655225">
    <property type="component" value="Unassembled WGS sequence"/>
</dbReference>